<dbReference type="PANTHER" id="PTHR45712:SF22">
    <property type="entry name" value="INSULIN-LIKE GROWTH FACTOR-BINDING PROTEIN COMPLEX ACID LABILE SUBUNIT"/>
    <property type="match status" value="1"/>
</dbReference>
<dbReference type="InterPro" id="IPR003591">
    <property type="entry name" value="Leu-rich_rpt_typical-subtyp"/>
</dbReference>
<sequence length="429" mass="49167">MKYVPNKIVFLCFSLVFALTLCDQQHTVNITCRYVSNWGIMSTYTMQMGAHKIKNRCPESATELKWIEVQGTMKILYEDSVKDFQNLGRLDLTMVGLEEIQPGTFKNLSRLQTFYADQNNLPKLKTGTFVNLDMTFLILCKNFISDLEPGTFQNVTVFDFDLDANKLRKIRKGVFQNVYAWILRLENNGISKLERGVFANLGTKSSSGVYLYLSHNCIKRLHPQIFDNEHIYALFLNNNSISNLRPGDLNNLPKLHLLHLSRNRLTQVPEGVFNASKISTLDLSHNRISVIANGALDGMTELRFFEIQHNQLKEWDDGWFRGLSLIKFNASYNYIEVIHAGSFVAFGKDSKVELAHNQIRNISDCAFTGLERLKSLDLSYNEISEWKIDFMKNVVIGDNVDLRGNKINCTDLGLDLQELLDKGFMFDHC</sequence>
<keyword evidence="3" id="KW-0732">Signal</keyword>
<keyword evidence="5" id="KW-1185">Reference proteome</keyword>
<protein>
    <recommendedName>
        <fullName evidence="6">Toll-like receptor 5</fullName>
    </recommendedName>
</protein>
<feature type="signal peptide" evidence="3">
    <location>
        <begin position="1"/>
        <end position="22"/>
    </location>
</feature>
<feature type="chain" id="PRO_5041213355" description="Toll-like receptor 5" evidence="3">
    <location>
        <begin position="23"/>
        <end position="429"/>
    </location>
</feature>
<evidence type="ECO:0000256" key="1">
    <source>
        <dbReference type="ARBA" id="ARBA00022614"/>
    </source>
</evidence>
<gene>
    <name evidence="4" type="ORF">Zmor_018941</name>
</gene>
<proteinExistence type="predicted"/>
<dbReference type="InterPro" id="IPR001611">
    <property type="entry name" value="Leu-rich_rpt"/>
</dbReference>
<name>A0AA38IFJ6_9CUCU</name>
<reference evidence="4" key="1">
    <citation type="journal article" date="2023" name="G3 (Bethesda)">
        <title>Whole genome assemblies of Zophobas morio and Tenebrio molitor.</title>
        <authorList>
            <person name="Kaur S."/>
            <person name="Stinson S.A."/>
            <person name="diCenzo G.C."/>
        </authorList>
    </citation>
    <scope>NUCLEOTIDE SEQUENCE</scope>
    <source>
        <strain evidence="4">QUZm001</strain>
    </source>
</reference>
<evidence type="ECO:0000313" key="5">
    <source>
        <dbReference type="Proteomes" id="UP001168821"/>
    </source>
</evidence>
<comment type="caution">
    <text evidence="4">The sequence shown here is derived from an EMBL/GenBank/DDBJ whole genome shotgun (WGS) entry which is preliminary data.</text>
</comment>
<accession>A0AA38IFJ6</accession>
<dbReference type="Gene3D" id="3.80.10.10">
    <property type="entry name" value="Ribonuclease Inhibitor"/>
    <property type="match status" value="3"/>
</dbReference>
<dbReference type="AlphaFoldDB" id="A0AA38IFJ6"/>
<evidence type="ECO:0000256" key="2">
    <source>
        <dbReference type="ARBA" id="ARBA00022737"/>
    </source>
</evidence>
<dbReference type="PRINTS" id="PR00019">
    <property type="entry name" value="LEURICHRPT"/>
</dbReference>
<keyword evidence="1" id="KW-0433">Leucine-rich repeat</keyword>
<dbReference type="PANTHER" id="PTHR45712">
    <property type="entry name" value="AGAP008170-PA"/>
    <property type="match status" value="1"/>
</dbReference>
<dbReference type="InterPro" id="IPR050333">
    <property type="entry name" value="SLRP"/>
</dbReference>
<dbReference type="EMBL" id="JALNTZ010000005">
    <property type="protein sequence ID" value="KAJ3653022.1"/>
    <property type="molecule type" value="Genomic_DNA"/>
</dbReference>
<dbReference type="SMART" id="SM00369">
    <property type="entry name" value="LRR_TYP"/>
    <property type="match status" value="9"/>
</dbReference>
<dbReference type="FunFam" id="3.80.10.10:FF:001164">
    <property type="entry name" value="GH01279p"/>
    <property type="match status" value="1"/>
</dbReference>
<evidence type="ECO:0008006" key="6">
    <source>
        <dbReference type="Google" id="ProtNLM"/>
    </source>
</evidence>
<evidence type="ECO:0000256" key="3">
    <source>
        <dbReference type="SAM" id="SignalP"/>
    </source>
</evidence>
<keyword evidence="2" id="KW-0677">Repeat</keyword>
<dbReference type="SUPFAM" id="SSF52047">
    <property type="entry name" value="RNI-like"/>
    <property type="match status" value="1"/>
</dbReference>
<dbReference type="InterPro" id="IPR032675">
    <property type="entry name" value="LRR_dom_sf"/>
</dbReference>
<dbReference type="Pfam" id="PF13306">
    <property type="entry name" value="LRR_5"/>
    <property type="match status" value="1"/>
</dbReference>
<organism evidence="4 5">
    <name type="scientific">Zophobas morio</name>
    <dbReference type="NCBI Taxonomy" id="2755281"/>
    <lineage>
        <taxon>Eukaryota</taxon>
        <taxon>Metazoa</taxon>
        <taxon>Ecdysozoa</taxon>
        <taxon>Arthropoda</taxon>
        <taxon>Hexapoda</taxon>
        <taxon>Insecta</taxon>
        <taxon>Pterygota</taxon>
        <taxon>Neoptera</taxon>
        <taxon>Endopterygota</taxon>
        <taxon>Coleoptera</taxon>
        <taxon>Polyphaga</taxon>
        <taxon>Cucujiformia</taxon>
        <taxon>Tenebrionidae</taxon>
        <taxon>Zophobas</taxon>
    </lineage>
</organism>
<dbReference type="Pfam" id="PF13855">
    <property type="entry name" value="LRR_8"/>
    <property type="match status" value="2"/>
</dbReference>
<dbReference type="InterPro" id="IPR026906">
    <property type="entry name" value="LRR_5"/>
</dbReference>
<evidence type="ECO:0000313" key="4">
    <source>
        <dbReference type="EMBL" id="KAJ3653022.1"/>
    </source>
</evidence>
<dbReference type="Proteomes" id="UP001168821">
    <property type="component" value="Unassembled WGS sequence"/>
</dbReference>